<evidence type="ECO:0000259" key="2">
    <source>
        <dbReference type="Pfam" id="PF00472"/>
    </source>
</evidence>
<feature type="region of interest" description="Disordered" evidence="1">
    <location>
        <begin position="141"/>
        <end position="182"/>
    </location>
</feature>
<dbReference type="GO" id="GO:0004045">
    <property type="term" value="F:peptidyl-tRNA hydrolase activity"/>
    <property type="evidence" value="ECO:0007669"/>
    <property type="project" value="TreeGrafter"/>
</dbReference>
<dbReference type="Pfam" id="PF00472">
    <property type="entry name" value="RF-1"/>
    <property type="match status" value="1"/>
</dbReference>
<comment type="caution">
    <text evidence="3">The sequence shown here is derived from an EMBL/GenBank/DDBJ whole genome shotgun (WGS) entry which is preliminary data.</text>
</comment>
<dbReference type="GO" id="GO:0005762">
    <property type="term" value="C:mitochondrial large ribosomal subunit"/>
    <property type="evidence" value="ECO:0007669"/>
    <property type="project" value="TreeGrafter"/>
</dbReference>
<dbReference type="Gene3D" id="3.30.160.20">
    <property type="match status" value="1"/>
</dbReference>
<dbReference type="InterPro" id="IPR000352">
    <property type="entry name" value="Pep_chain_release_fac_I"/>
</dbReference>
<organism evidence="3 4">
    <name type="scientific">Pichia kluyveri</name>
    <name type="common">Yeast</name>
    <dbReference type="NCBI Taxonomy" id="36015"/>
    <lineage>
        <taxon>Eukaryota</taxon>
        <taxon>Fungi</taxon>
        <taxon>Dikarya</taxon>
        <taxon>Ascomycota</taxon>
        <taxon>Saccharomycotina</taxon>
        <taxon>Pichiomycetes</taxon>
        <taxon>Pichiales</taxon>
        <taxon>Pichiaceae</taxon>
        <taxon>Pichia</taxon>
    </lineage>
</organism>
<gene>
    <name evidence="3" type="ORF">DAPK24_003490</name>
</gene>
<accession>A0AAV5QZF1</accession>
<evidence type="ECO:0000313" key="3">
    <source>
        <dbReference type="EMBL" id="GMM43774.1"/>
    </source>
</evidence>
<evidence type="ECO:0000256" key="1">
    <source>
        <dbReference type="SAM" id="MobiDB-lite"/>
    </source>
</evidence>
<feature type="domain" description="Prokaryotic-type class I peptide chain release factors" evidence="2">
    <location>
        <begin position="35"/>
        <end position="171"/>
    </location>
</feature>
<dbReference type="InterPro" id="IPR052104">
    <property type="entry name" value="Mito_Release_Factor_mL62"/>
</dbReference>
<dbReference type="EMBL" id="BTGB01000001">
    <property type="protein sequence ID" value="GMM43774.1"/>
    <property type="molecule type" value="Genomic_DNA"/>
</dbReference>
<dbReference type="AlphaFoldDB" id="A0AAV5QZF1"/>
<feature type="compositionally biased region" description="Basic and acidic residues" evidence="1">
    <location>
        <begin position="141"/>
        <end position="161"/>
    </location>
</feature>
<keyword evidence="4" id="KW-1185">Reference proteome</keyword>
<dbReference type="PANTHER" id="PTHR11075:SF54">
    <property type="entry name" value="LARGE RIBOSOMAL SUBUNIT PROTEIN ML62"/>
    <property type="match status" value="1"/>
</dbReference>
<dbReference type="GO" id="GO:0016150">
    <property type="term" value="F:translation release factor activity, codon nonspecific"/>
    <property type="evidence" value="ECO:0007669"/>
    <property type="project" value="TreeGrafter"/>
</dbReference>
<dbReference type="PANTHER" id="PTHR11075">
    <property type="entry name" value="PEPTIDE CHAIN RELEASE FACTOR"/>
    <property type="match status" value="1"/>
</dbReference>
<dbReference type="GO" id="GO:0070126">
    <property type="term" value="P:mitochondrial translational termination"/>
    <property type="evidence" value="ECO:0007669"/>
    <property type="project" value="TreeGrafter"/>
</dbReference>
<dbReference type="SUPFAM" id="SSF110916">
    <property type="entry name" value="Peptidyl-tRNA hydrolase domain-like"/>
    <property type="match status" value="1"/>
</dbReference>
<proteinExistence type="predicted"/>
<reference evidence="3 4" key="1">
    <citation type="journal article" date="2023" name="Elife">
        <title>Identification of key yeast species and microbe-microbe interactions impacting larval growth of Drosophila in the wild.</title>
        <authorList>
            <person name="Mure A."/>
            <person name="Sugiura Y."/>
            <person name="Maeda R."/>
            <person name="Honda K."/>
            <person name="Sakurai N."/>
            <person name="Takahashi Y."/>
            <person name="Watada M."/>
            <person name="Katoh T."/>
            <person name="Gotoh A."/>
            <person name="Gotoh Y."/>
            <person name="Taniguchi I."/>
            <person name="Nakamura K."/>
            <person name="Hayashi T."/>
            <person name="Katayama T."/>
            <person name="Uemura T."/>
            <person name="Hattori Y."/>
        </authorList>
    </citation>
    <scope>NUCLEOTIDE SEQUENCE [LARGE SCALE GENOMIC DNA]</scope>
    <source>
        <strain evidence="3 4">PK-24</strain>
    </source>
</reference>
<evidence type="ECO:0000313" key="4">
    <source>
        <dbReference type="Proteomes" id="UP001378960"/>
    </source>
</evidence>
<protein>
    <submittedName>
        <fullName evidence="3">Pth4 protein</fullName>
    </submittedName>
</protein>
<sequence>MIAILRIFIRNFKNSTISFKEPLFTSSSNDISKYFTITFARSQGAGGQHVNTTDSKAIIRLASKNWYSSRGKWIPTKVFDNIMKNFNDKTAPFHKKFQFFTQSGDVLITSSTTRYRDKNLEECFNKFIKAVNECGAEKEDVSEETTKHWDKLKKRDNENRLKDKKQKKDKKAFRKKVSISDY</sequence>
<dbReference type="Proteomes" id="UP001378960">
    <property type="component" value="Unassembled WGS sequence"/>
</dbReference>
<feature type="compositionally biased region" description="Basic residues" evidence="1">
    <location>
        <begin position="162"/>
        <end position="182"/>
    </location>
</feature>
<name>A0AAV5QZF1_PICKL</name>